<dbReference type="RefSeq" id="WP_104714996.1">
    <property type="nucleotide sequence ID" value="NZ_PTRA01000004.1"/>
</dbReference>
<dbReference type="PIRSF" id="PIRSF029171">
    <property type="entry name" value="Esterase_LipA"/>
    <property type="match status" value="1"/>
</dbReference>
<dbReference type="InterPro" id="IPR029058">
    <property type="entry name" value="AB_hydrolase_fold"/>
</dbReference>
<dbReference type="GO" id="GO:0016042">
    <property type="term" value="P:lipid catabolic process"/>
    <property type="evidence" value="ECO:0007669"/>
    <property type="project" value="InterPro"/>
</dbReference>
<proteinExistence type="predicted"/>
<comment type="caution">
    <text evidence="1">The sequence shown here is derived from an EMBL/GenBank/DDBJ whole genome shotgun (WGS) entry which is preliminary data.</text>
</comment>
<evidence type="ECO:0008006" key="3">
    <source>
        <dbReference type="Google" id="ProtNLM"/>
    </source>
</evidence>
<dbReference type="PANTHER" id="PTHR34853:SF1">
    <property type="entry name" value="LIPASE 5"/>
    <property type="match status" value="1"/>
</dbReference>
<dbReference type="Proteomes" id="UP000239590">
    <property type="component" value="Unassembled WGS sequence"/>
</dbReference>
<dbReference type="PANTHER" id="PTHR34853">
    <property type="match status" value="1"/>
</dbReference>
<evidence type="ECO:0000313" key="2">
    <source>
        <dbReference type="Proteomes" id="UP000239590"/>
    </source>
</evidence>
<dbReference type="InterPro" id="IPR005152">
    <property type="entry name" value="Lipase_secreted"/>
</dbReference>
<dbReference type="AlphaFoldDB" id="A0A2S7IHG6"/>
<organism evidence="1 2">
    <name type="scientific">Siphonobacter curvatus</name>
    <dbReference type="NCBI Taxonomy" id="2094562"/>
    <lineage>
        <taxon>Bacteria</taxon>
        <taxon>Pseudomonadati</taxon>
        <taxon>Bacteroidota</taxon>
        <taxon>Cytophagia</taxon>
        <taxon>Cytophagales</taxon>
        <taxon>Cytophagaceae</taxon>
        <taxon>Siphonobacter</taxon>
    </lineage>
</organism>
<accession>A0A2S7IHG6</accession>
<dbReference type="Pfam" id="PF03583">
    <property type="entry name" value="LIP"/>
    <property type="match status" value="1"/>
</dbReference>
<dbReference type="Gene3D" id="1.10.260.160">
    <property type="match status" value="1"/>
</dbReference>
<keyword evidence="2" id="KW-1185">Reference proteome</keyword>
<name>A0A2S7IHG6_9BACT</name>
<reference evidence="2" key="1">
    <citation type="submission" date="2018-02" db="EMBL/GenBank/DDBJ databases">
        <title>Genome sequencing of Solimonas sp. HR-BB.</title>
        <authorList>
            <person name="Lee Y."/>
            <person name="Jeon C.O."/>
        </authorList>
    </citation>
    <scope>NUCLEOTIDE SEQUENCE [LARGE SCALE GENOMIC DNA]</scope>
    <source>
        <strain evidence="2">HR-U</strain>
    </source>
</reference>
<dbReference type="GO" id="GO:0004806">
    <property type="term" value="F:triacylglycerol lipase activity"/>
    <property type="evidence" value="ECO:0007669"/>
    <property type="project" value="InterPro"/>
</dbReference>
<gene>
    <name evidence="1" type="ORF">C5O19_19105</name>
</gene>
<sequence>MLSLQVITRPFRRVVGFLSLSVLFLTSCHKEPVEKVDPFLADSSLVSVYEPSTLALIQSTNDSLEYQPADYTMEVYRLTYRTSLVKGKPILASGIVYLPRQPKAKNYPLLSFQHATAYSPAEAPTGSNLTAPSFSYPLYFATHGYIVVCPDYLGYGQSSQVSHPYEHRETLARASVDMLLATKEFLAAKKRTTNGQVFLAGYSEGGYATLSTQKMIQDDYASEFKLASTSCGSGPYATKAFFQHILTQPTIGKLANYLYVWQTLTYNELYGLNKPISHYFKAPYAEQIRQSMANARTISVSFHEMCTDTFRAEVFDETSGFSQALSTNDLTGWSTQTPLHLLHGDTDEYIPYLNTNKVFESMQKLGSTEAKLTTIPNGYHVPTEVVFMRRTLEWFEKVKTKPVQ</sequence>
<dbReference type="Gene3D" id="3.40.50.1820">
    <property type="entry name" value="alpha/beta hydrolase"/>
    <property type="match status" value="1"/>
</dbReference>
<dbReference type="OrthoDB" id="9798122at2"/>
<dbReference type="SUPFAM" id="SSF53474">
    <property type="entry name" value="alpha/beta-Hydrolases"/>
    <property type="match status" value="1"/>
</dbReference>
<evidence type="ECO:0000313" key="1">
    <source>
        <dbReference type="EMBL" id="PQA55530.1"/>
    </source>
</evidence>
<dbReference type="EMBL" id="PTRA01000004">
    <property type="protein sequence ID" value="PQA55530.1"/>
    <property type="molecule type" value="Genomic_DNA"/>
</dbReference>
<protein>
    <recommendedName>
        <fullName evidence="3">Serine aminopeptidase S33 domain-containing protein</fullName>
    </recommendedName>
</protein>